<protein>
    <submittedName>
        <fullName evidence="4">Sporulation protein</fullName>
    </submittedName>
</protein>
<feature type="coiled-coil region" evidence="1">
    <location>
        <begin position="38"/>
        <end position="72"/>
    </location>
</feature>
<evidence type="ECO:0000313" key="5">
    <source>
        <dbReference type="Proteomes" id="UP000050996"/>
    </source>
</evidence>
<keyword evidence="2" id="KW-0812">Transmembrane</keyword>
<dbReference type="PATRIC" id="fig|1637975.4.peg.4144"/>
<organism evidence="4 5">
    <name type="scientific">Cytobacillus solani</name>
    <dbReference type="NCBI Taxonomy" id="1637975"/>
    <lineage>
        <taxon>Bacteria</taxon>
        <taxon>Bacillati</taxon>
        <taxon>Bacillota</taxon>
        <taxon>Bacilli</taxon>
        <taxon>Bacillales</taxon>
        <taxon>Bacillaceae</taxon>
        <taxon>Cytobacillus</taxon>
    </lineage>
</organism>
<keyword evidence="2" id="KW-0472">Membrane</keyword>
<dbReference type="InterPro" id="IPR058620">
    <property type="entry name" value="YtrI_C"/>
</dbReference>
<keyword evidence="5" id="KW-1185">Reference proteome</keyword>
<reference evidence="4 5" key="1">
    <citation type="submission" date="2015-09" db="EMBL/GenBank/DDBJ databases">
        <title>Genome sequencing project for genomic taxonomy and phylogenomics of Bacillus-like bacteria.</title>
        <authorList>
            <person name="Liu B."/>
            <person name="Wang J."/>
            <person name="Zhu Y."/>
            <person name="Liu G."/>
            <person name="Chen Q."/>
            <person name="Chen Z."/>
            <person name="Lan J."/>
            <person name="Che J."/>
            <person name="Ge C."/>
            <person name="Shi H."/>
            <person name="Pan Z."/>
            <person name="Liu X."/>
        </authorList>
    </citation>
    <scope>NUCLEOTIDE SEQUENCE [LARGE SCALE GENOMIC DNA]</scope>
    <source>
        <strain evidence="4 5">FJAT-18043</strain>
    </source>
</reference>
<dbReference type="EMBL" id="LJIX01000006">
    <property type="protein sequence ID" value="KQL20797.1"/>
    <property type="molecule type" value="Genomic_DNA"/>
</dbReference>
<accession>A0A0Q3TC76</accession>
<gene>
    <name evidence="4" type="ORF">AN957_20825</name>
</gene>
<dbReference type="NCBIfam" id="NF041479">
    <property type="entry name" value="spor_membprot_YtrI"/>
    <property type="match status" value="1"/>
</dbReference>
<feature type="domain" description="Sporulation membrane protein YtrI C-terminal" evidence="3">
    <location>
        <begin position="80"/>
        <end position="163"/>
    </location>
</feature>
<feature type="transmembrane region" description="Helical" evidence="2">
    <location>
        <begin position="12"/>
        <end position="34"/>
    </location>
</feature>
<dbReference type="AlphaFoldDB" id="A0A0Q3TC76"/>
<dbReference type="Pfam" id="PF26347">
    <property type="entry name" value="YtrI_sporulation"/>
    <property type="match status" value="1"/>
</dbReference>
<evidence type="ECO:0000313" key="4">
    <source>
        <dbReference type="EMBL" id="KQL20797.1"/>
    </source>
</evidence>
<evidence type="ECO:0000256" key="1">
    <source>
        <dbReference type="SAM" id="Coils"/>
    </source>
</evidence>
<name>A0A0Q3TC76_9BACI</name>
<dbReference type="Proteomes" id="UP000050996">
    <property type="component" value="Unassembled WGS sequence"/>
</dbReference>
<proteinExistence type="predicted"/>
<dbReference type="STRING" id="1637975.AN957_20825"/>
<dbReference type="RefSeq" id="WP_056685985.1">
    <property type="nucleotide sequence ID" value="NZ_CP041305.1"/>
</dbReference>
<evidence type="ECO:0000256" key="2">
    <source>
        <dbReference type="SAM" id="Phobius"/>
    </source>
</evidence>
<evidence type="ECO:0000259" key="3">
    <source>
        <dbReference type="Pfam" id="PF26347"/>
    </source>
</evidence>
<dbReference type="InterPro" id="IPR048198">
    <property type="entry name" value="YtrI"/>
</dbReference>
<keyword evidence="1" id="KW-0175">Coiled coil</keyword>
<comment type="caution">
    <text evidence="4">The sequence shown here is derived from an EMBL/GenBank/DDBJ whole genome shotgun (WGS) entry which is preliminary data.</text>
</comment>
<sequence length="166" mass="20105">MRIPPHYRQPVWQRFLAGIAIGGMISWFVFLYIFGEWQEKYSKEIKNQEDEIAELKKEKEIWQEEFKALNKKNRELLTVQDIKVKIGNSEKYKLDSFSMFEIEEQIKEDILNMKAKDIDTVYKSRELIERIIENKTIKVNEKRYKLEVKKMVIYTTLFIQIDIMLD</sequence>
<keyword evidence="2" id="KW-1133">Transmembrane helix</keyword>